<protein>
    <submittedName>
        <fullName evidence="2">Uncharacterized protein</fullName>
    </submittedName>
</protein>
<evidence type="ECO:0000313" key="3">
    <source>
        <dbReference type="Proteomes" id="UP001283341"/>
    </source>
</evidence>
<comment type="caution">
    <text evidence="2">The sequence shown here is derived from an EMBL/GenBank/DDBJ whole genome shotgun (WGS) entry which is preliminary data.</text>
</comment>
<evidence type="ECO:0000313" key="2">
    <source>
        <dbReference type="EMBL" id="KAK3314265.1"/>
    </source>
</evidence>
<evidence type="ECO:0000256" key="1">
    <source>
        <dbReference type="SAM" id="MobiDB-lite"/>
    </source>
</evidence>
<dbReference type="AlphaFoldDB" id="A0AAE0HWP1"/>
<gene>
    <name evidence="2" type="ORF">B0H66DRAFT_607491</name>
</gene>
<name>A0AAE0HWP1_9PEZI</name>
<reference evidence="2" key="2">
    <citation type="submission" date="2023-06" db="EMBL/GenBank/DDBJ databases">
        <authorList>
            <consortium name="Lawrence Berkeley National Laboratory"/>
            <person name="Haridas S."/>
            <person name="Hensen N."/>
            <person name="Bonometti L."/>
            <person name="Westerberg I."/>
            <person name="Brannstrom I.O."/>
            <person name="Guillou S."/>
            <person name="Cros-Aarteil S."/>
            <person name="Calhoun S."/>
            <person name="Kuo A."/>
            <person name="Mondo S."/>
            <person name="Pangilinan J."/>
            <person name="Riley R."/>
            <person name="Labutti K."/>
            <person name="Andreopoulos B."/>
            <person name="Lipzen A."/>
            <person name="Chen C."/>
            <person name="Yanf M."/>
            <person name="Daum C."/>
            <person name="Ng V."/>
            <person name="Clum A."/>
            <person name="Steindorff A."/>
            <person name="Ohm R."/>
            <person name="Martin F."/>
            <person name="Silar P."/>
            <person name="Natvig D."/>
            <person name="Lalanne C."/>
            <person name="Gautier V."/>
            <person name="Ament-Velasquez S.L."/>
            <person name="Kruys A."/>
            <person name="Hutchinson M.I."/>
            <person name="Powell A.J."/>
            <person name="Barry K."/>
            <person name="Miller A.N."/>
            <person name="Grigoriev I.V."/>
            <person name="Debuchy R."/>
            <person name="Gladieux P."/>
            <person name="Thoren M.H."/>
            <person name="Johannesson H."/>
        </authorList>
    </citation>
    <scope>NUCLEOTIDE SEQUENCE</scope>
    <source>
        <strain evidence="2">CBS 118394</strain>
    </source>
</reference>
<dbReference type="Proteomes" id="UP001283341">
    <property type="component" value="Unassembled WGS sequence"/>
</dbReference>
<organism evidence="2 3">
    <name type="scientific">Apodospora peruviana</name>
    <dbReference type="NCBI Taxonomy" id="516989"/>
    <lineage>
        <taxon>Eukaryota</taxon>
        <taxon>Fungi</taxon>
        <taxon>Dikarya</taxon>
        <taxon>Ascomycota</taxon>
        <taxon>Pezizomycotina</taxon>
        <taxon>Sordariomycetes</taxon>
        <taxon>Sordariomycetidae</taxon>
        <taxon>Sordariales</taxon>
        <taxon>Lasiosphaeriaceae</taxon>
        <taxon>Apodospora</taxon>
    </lineage>
</organism>
<keyword evidence="3" id="KW-1185">Reference proteome</keyword>
<reference evidence="2" key="1">
    <citation type="journal article" date="2023" name="Mol. Phylogenet. Evol.">
        <title>Genome-scale phylogeny and comparative genomics of the fungal order Sordariales.</title>
        <authorList>
            <person name="Hensen N."/>
            <person name="Bonometti L."/>
            <person name="Westerberg I."/>
            <person name="Brannstrom I.O."/>
            <person name="Guillou S."/>
            <person name="Cros-Aarteil S."/>
            <person name="Calhoun S."/>
            <person name="Haridas S."/>
            <person name="Kuo A."/>
            <person name="Mondo S."/>
            <person name="Pangilinan J."/>
            <person name="Riley R."/>
            <person name="LaButti K."/>
            <person name="Andreopoulos B."/>
            <person name="Lipzen A."/>
            <person name="Chen C."/>
            <person name="Yan M."/>
            <person name="Daum C."/>
            <person name="Ng V."/>
            <person name="Clum A."/>
            <person name="Steindorff A."/>
            <person name="Ohm R.A."/>
            <person name="Martin F."/>
            <person name="Silar P."/>
            <person name="Natvig D.O."/>
            <person name="Lalanne C."/>
            <person name="Gautier V."/>
            <person name="Ament-Velasquez S.L."/>
            <person name="Kruys A."/>
            <person name="Hutchinson M.I."/>
            <person name="Powell A.J."/>
            <person name="Barry K."/>
            <person name="Miller A.N."/>
            <person name="Grigoriev I.V."/>
            <person name="Debuchy R."/>
            <person name="Gladieux P."/>
            <person name="Hiltunen Thoren M."/>
            <person name="Johannesson H."/>
        </authorList>
    </citation>
    <scope>NUCLEOTIDE SEQUENCE</scope>
    <source>
        <strain evidence="2">CBS 118394</strain>
    </source>
</reference>
<sequence>MEGRTPAELAEDFFAWLGGAVTSDISSLLVPPNMTEQIYKDIVKEFQHNTGTSMTDETYDDIVKEFIDRTGRVKKLEELRYFVITRLGRVYDALYSRPPTGRDKVSDDTTTTEDLLASPPPDRSLVIVFKNDQGVDRDRLRKVLEAVVPAEHIDFEVHGGLYGGIDVKVKGVWCRELSLTCSGQIVLPARRSEELGHGGSAS</sequence>
<dbReference type="EMBL" id="JAUEDM010000007">
    <property type="protein sequence ID" value="KAK3314265.1"/>
    <property type="molecule type" value="Genomic_DNA"/>
</dbReference>
<proteinExistence type="predicted"/>
<accession>A0AAE0HWP1</accession>
<feature type="region of interest" description="Disordered" evidence="1">
    <location>
        <begin position="100"/>
        <end position="119"/>
    </location>
</feature>